<dbReference type="Proteomes" id="UP000014155">
    <property type="component" value="Unassembled WGS sequence"/>
</dbReference>
<proteinExistence type="predicted"/>
<dbReference type="EMBL" id="AORV01000040">
    <property type="protein sequence ID" value="EMS71251.1"/>
    <property type="molecule type" value="Genomic_DNA"/>
</dbReference>
<feature type="region of interest" description="Disordered" evidence="1">
    <location>
        <begin position="87"/>
        <end position="118"/>
    </location>
</feature>
<dbReference type="AlphaFoldDB" id="S0FLQ6"/>
<evidence type="ECO:0000259" key="2">
    <source>
        <dbReference type="Pfam" id="PF13443"/>
    </source>
</evidence>
<organism evidence="3 4">
    <name type="scientific">Ruminiclostridium cellobioparum subsp. termitidis CT1112</name>
    <dbReference type="NCBI Taxonomy" id="1195236"/>
    <lineage>
        <taxon>Bacteria</taxon>
        <taxon>Bacillati</taxon>
        <taxon>Bacillota</taxon>
        <taxon>Clostridia</taxon>
        <taxon>Eubacteriales</taxon>
        <taxon>Oscillospiraceae</taxon>
        <taxon>Ruminiclostridium</taxon>
    </lineage>
</organism>
<accession>S0FLQ6</accession>
<evidence type="ECO:0000313" key="4">
    <source>
        <dbReference type="Proteomes" id="UP000014155"/>
    </source>
</evidence>
<feature type="domain" description="HTH cro/C1-type" evidence="2">
    <location>
        <begin position="5"/>
        <end position="70"/>
    </location>
</feature>
<evidence type="ECO:0000256" key="1">
    <source>
        <dbReference type="SAM" id="MobiDB-lite"/>
    </source>
</evidence>
<dbReference type="InterPro" id="IPR001387">
    <property type="entry name" value="Cro/C1-type_HTH"/>
</dbReference>
<dbReference type="Pfam" id="PF13443">
    <property type="entry name" value="HTH_26"/>
    <property type="match status" value="1"/>
</dbReference>
<keyword evidence="4" id="KW-1185">Reference proteome</keyword>
<reference evidence="3 4" key="1">
    <citation type="journal article" date="2013" name="Genome Announc.">
        <title>Draft Genome Sequence of the Cellulolytic, Mesophilic, Anaerobic Bacterium Clostridium termitidis Strain CT1112 (DSM 5398).</title>
        <authorList>
            <person name="Lal S."/>
            <person name="Ramachandran U."/>
            <person name="Zhang X."/>
            <person name="Munir R."/>
            <person name="Sparling R."/>
            <person name="Levin D.B."/>
        </authorList>
    </citation>
    <scope>NUCLEOTIDE SEQUENCE [LARGE SCALE GENOMIC DNA]</scope>
    <source>
        <strain evidence="3 4">CT1112</strain>
    </source>
</reference>
<dbReference type="PATRIC" id="fig|1195236.3.peg.3206"/>
<sequence length="118" mass="12770">MFKWKLKEKMAEKGIWRCTDLTKLLNAHGINITSSMVTLIVDKMPERINTKVLDALCDILECAPADIMIHTSSGKSAEKLLKAVGDEIGIKPGPKPRKKSGSSDVPDSVLGPKGGVIN</sequence>
<dbReference type="RefSeq" id="WP_004626762.1">
    <property type="nucleotide sequence ID" value="NZ_AORV01000040.1"/>
</dbReference>
<evidence type="ECO:0000313" key="3">
    <source>
        <dbReference type="EMBL" id="EMS71251.1"/>
    </source>
</evidence>
<comment type="caution">
    <text evidence="3">The sequence shown here is derived from an EMBL/GenBank/DDBJ whole genome shotgun (WGS) entry which is preliminary data.</text>
</comment>
<dbReference type="STRING" id="1195236.CTER_2888"/>
<protein>
    <submittedName>
        <fullName evidence="3">Putative transcriptional regulator</fullName>
    </submittedName>
</protein>
<dbReference type="eggNOG" id="COG3655">
    <property type="taxonomic scope" value="Bacteria"/>
</dbReference>
<name>S0FLQ6_RUMCE</name>
<gene>
    <name evidence="3" type="ORF">CTER_2888</name>
</gene>